<dbReference type="OrthoDB" id="425534at2759"/>
<evidence type="ECO:0000259" key="1">
    <source>
        <dbReference type="Pfam" id="PF00561"/>
    </source>
</evidence>
<name>A0A1L7XHR4_9HELO</name>
<dbReference type="AlphaFoldDB" id="A0A1L7XHR4"/>
<accession>A0A1L7XHR4</accession>
<reference evidence="2 3" key="1">
    <citation type="submission" date="2016-03" db="EMBL/GenBank/DDBJ databases">
        <authorList>
            <person name="Ploux O."/>
        </authorList>
    </citation>
    <scope>NUCLEOTIDE SEQUENCE [LARGE SCALE GENOMIC DNA]</scope>
    <source>
        <strain evidence="2 3">UAMH 11012</strain>
    </source>
</reference>
<proteinExistence type="predicted"/>
<organism evidence="2 3">
    <name type="scientific">Phialocephala subalpina</name>
    <dbReference type="NCBI Taxonomy" id="576137"/>
    <lineage>
        <taxon>Eukaryota</taxon>
        <taxon>Fungi</taxon>
        <taxon>Dikarya</taxon>
        <taxon>Ascomycota</taxon>
        <taxon>Pezizomycotina</taxon>
        <taxon>Leotiomycetes</taxon>
        <taxon>Helotiales</taxon>
        <taxon>Mollisiaceae</taxon>
        <taxon>Phialocephala</taxon>
        <taxon>Phialocephala fortinii species complex</taxon>
    </lineage>
</organism>
<dbReference type="EMBL" id="FJOG01000027">
    <property type="protein sequence ID" value="CZR64585.1"/>
    <property type="molecule type" value="Genomic_DNA"/>
</dbReference>
<sequence length="247" mass="26941">MDLRGLGLSTPIKCDPDIMNERISYFPTTEAEFEQLVSHNKIFRESCLNLTGPLAGHIDTVSVAHDMEALRTALGEGKLNYLGLSYGTQPGSQYAELYQDNIRAMVLVANADHGVTETSMFVTESSTAEDEFKRFALYCSTTPECALYGKNATDLFLELIDQASTAPIPALGCTGNGDCRTNVTSEDILFIVQNFLVFEVLPQVYTRLEPGWLDFGQAISDALSGDAAAFSLDLFSTPQQLPISPDS</sequence>
<dbReference type="InterPro" id="IPR000073">
    <property type="entry name" value="AB_hydrolase_1"/>
</dbReference>
<dbReference type="Proteomes" id="UP000184330">
    <property type="component" value="Unassembled WGS sequence"/>
</dbReference>
<dbReference type="SUPFAM" id="SSF53474">
    <property type="entry name" value="alpha/beta-Hydrolases"/>
    <property type="match status" value="1"/>
</dbReference>
<feature type="domain" description="AB hydrolase-1" evidence="1">
    <location>
        <begin position="1"/>
        <end position="158"/>
    </location>
</feature>
<evidence type="ECO:0000313" key="3">
    <source>
        <dbReference type="Proteomes" id="UP000184330"/>
    </source>
</evidence>
<keyword evidence="3" id="KW-1185">Reference proteome</keyword>
<evidence type="ECO:0000313" key="2">
    <source>
        <dbReference type="EMBL" id="CZR64585.1"/>
    </source>
</evidence>
<gene>
    <name evidence="2" type="ORF">PAC_14483</name>
</gene>
<dbReference type="Pfam" id="PF00561">
    <property type="entry name" value="Abhydrolase_1"/>
    <property type="match status" value="1"/>
</dbReference>
<dbReference type="InterPro" id="IPR029058">
    <property type="entry name" value="AB_hydrolase_fold"/>
</dbReference>
<dbReference type="Gene3D" id="3.40.50.1820">
    <property type="entry name" value="alpha/beta hydrolase"/>
    <property type="match status" value="1"/>
</dbReference>
<protein>
    <recommendedName>
        <fullName evidence="1">AB hydrolase-1 domain-containing protein</fullName>
    </recommendedName>
</protein>